<keyword evidence="3" id="KW-1185">Reference proteome</keyword>
<dbReference type="Proteomes" id="UP000225277">
    <property type="component" value="Unassembled WGS sequence"/>
</dbReference>
<protein>
    <submittedName>
        <fullName evidence="2">Uncharacterized protein</fullName>
    </submittedName>
</protein>
<proteinExistence type="predicted"/>
<dbReference type="RefSeq" id="XP_023628749.1">
    <property type="nucleotide sequence ID" value="XM_023772981.1"/>
</dbReference>
<feature type="region of interest" description="Disordered" evidence="1">
    <location>
        <begin position="112"/>
        <end position="172"/>
    </location>
</feature>
<dbReference type="AlphaFoldDB" id="A0A2D3V8U6"/>
<sequence>MVSSTDSGIHGQRLSTAFAQRGLRDDRVVRSHRHAISPAMRILSTTPFHQAPIPAVALQQEENKQQKRNGLIHGPRIHKQRRGEAEFVQTRTRDNRVARFHGNALCESSSRGDNYLEHSIPPHADTRGGAATRNRRTEEVHRENVRGTCTEDLHGGNAMVPSNGPATGSGIVGRRRRHSLSRDAIETQPSRHGLSCKEKMIIHSVLSHVNSSASAVARKERSRMIYWFRDSRKRRPYDLLQEVKDTRPKRNCLFRNEKIIVHSALSHVNANGGAVARKILNASDGAQHGRRSMPPTGLHCGGHSAPAAALLLRIHEDSSGNTTCPKTTRNIPEQAAEDFLASSPGLWIQEQRRRYSTEDLQWFQSLVCRHCSICSEMVQETRPTIQTLLKHMAFVVKRRGFMWYFIAYEGQGWRCCKKDTMSWSADSGIRGQKRDCSTKEGRSTTVPSSWPRDTACLARERSQGREGPSRFFMHGLCRRNTIIVYSISSHVKDRGGVVRKEVILQKPVQVEIYNGLIPRVEDSFKDFGRLAQRWTREVWLTLQIFRAFSSSWRGDQLILHFITCQP</sequence>
<evidence type="ECO:0000313" key="2">
    <source>
        <dbReference type="EMBL" id="CZT21860.1"/>
    </source>
</evidence>
<organism evidence="2 3">
    <name type="scientific">Ramularia collo-cygni</name>
    <dbReference type="NCBI Taxonomy" id="112498"/>
    <lineage>
        <taxon>Eukaryota</taxon>
        <taxon>Fungi</taxon>
        <taxon>Dikarya</taxon>
        <taxon>Ascomycota</taxon>
        <taxon>Pezizomycotina</taxon>
        <taxon>Dothideomycetes</taxon>
        <taxon>Dothideomycetidae</taxon>
        <taxon>Mycosphaerellales</taxon>
        <taxon>Mycosphaerellaceae</taxon>
        <taxon>Ramularia</taxon>
    </lineage>
</organism>
<dbReference type="GeneID" id="35602839"/>
<evidence type="ECO:0000256" key="1">
    <source>
        <dbReference type="SAM" id="MobiDB-lite"/>
    </source>
</evidence>
<evidence type="ECO:0000313" key="3">
    <source>
        <dbReference type="Proteomes" id="UP000225277"/>
    </source>
</evidence>
<feature type="compositionally biased region" description="Basic and acidic residues" evidence="1">
    <location>
        <begin position="135"/>
        <end position="154"/>
    </location>
</feature>
<reference evidence="2 3" key="1">
    <citation type="submission" date="2016-03" db="EMBL/GenBank/DDBJ databases">
        <authorList>
            <person name="Ploux O."/>
        </authorList>
    </citation>
    <scope>NUCLEOTIDE SEQUENCE [LARGE SCALE GENOMIC DNA]</scope>
    <source>
        <strain evidence="2 3">URUG2</strain>
    </source>
</reference>
<gene>
    <name evidence="2" type="ORF">RCC_07727</name>
</gene>
<dbReference type="EMBL" id="FJUY01000012">
    <property type="protein sequence ID" value="CZT21860.1"/>
    <property type="molecule type" value="Genomic_DNA"/>
</dbReference>
<name>A0A2D3V8U6_9PEZI</name>
<accession>A0A2D3V8U6</accession>